<gene>
    <name evidence="1" type="ORF">DVT68_16255</name>
</gene>
<dbReference type="AlphaFoldDB" id="A0A370K3S3"/>
<comment type="caution">
    <text evidence="1">The sequence shown here is derived from an EMBL/GenBank/DDBJ whole genome shotgun (WGS) entry which is preliminary data.</text>
</comment>
<keyword evidence="2" id="KW-1185">Reference proteome</keyword>
<name>A0A370K3S3_9GAMM</name>
<sequence>MDGVKQIVWDVEGIFDGQFLRLFWHPNIKSANKMATDIGVYFYQRQGDGTFVGWSVGYEFEDGKVHCDQDTLRQV</sequence>
<accession>A0A370K3S3</accession>
<organism evidence="1 2">
    <name type="scientific">Dyella solisilvae</name>
    <dbReference type="NCBI Taxonomy" id="1920168"/>
    <lineage>
        <taxon>Bacteria</taxon>
        <taxon>Pseudomonadati</taxon>
        <taxon>Pseudomonadota</taxon>
        <taxon>Gammaproteobacteria</taxon>
        <taxon>Lysobacterales</taxon>
        <taxon>Rhodanobacteraceae</taxon>
        <taxon>Dyella</taxon>
    </lineage>
</organism>
<dbReference type="Proteomes" id="UP000254711">
    <property type="component" value="Unassembled WGS sequence"/>
</dbReference>
<evidence type="ECO:0000313" key="1">
    <source>
        <dbReference type="EMBL" id="RDI97316.1"/>
    </source>
</evidence>
<dbReference type="EMBL" id="QQSY01000005">
    <property type="protein sequence ID" value="RDI97316.1"/>
    <property type="molecule type" value="Genomic_DNA"/>
</dbReference>
<reference evidence="1 2" key="1">
    <citation type="submission" date="2018-07" db="EMBL/GenBank/DDBJ databases">
        <title>Dyella solisilvae sp. nov., isolated from the pine and broad-leaved mixed forest soil.</title>
        <authorList>
            <person name="Gao Z."/>
            <person name="Qiu L."/>
        </authorList>
    </citation>
    <scope>NUCLEOTIDE SEQUENCE [LARGE SCALE GENOMIC DNA]</scope>
    <source>
        <strain evidence="1 2">DHG54</strain>
    </source>
</reference>
<protein>
    <submittedName>
        <fullName evidence="1">Uncharacterized protein</fullName>
    </submittedName>
</protein>
<proteinExistence type="predicted"/>
<evidence type="ECO:0000313" key="2">
    <source>
        <dbReference type="Proteomes" id="UP000254711"/>
    </source>
</evidence>